<proteinExistence type="predicted"/>
<evidence type="ECO:0000313" key="2">
    <source>
        <dbReference type="Proteomes" id="UP000601435"/>
    </source>
</evidence>
<keyword evidence="2" id="KW-1185">Reference proteome</keyword>
<dbReference type="EMBL" id="CAJNJA010013742">
    <property type="protein sequence ID" value="CAE7328318.1"/>
    <property type="molecule type" value="Genomic_DNA"/>
</dbReference>
<reference evidence="1" key="1">
    <citation type="submission" date="2021-02" db="EMBL/GenBank/DDBJ databases">
        <authorList>
            <person name="Dougan E. K."/>
            <person name="Rhodes N."/>
            <person name="Thang M."/>
            <person name="Chan C."/>
        </authorList>
    </citation>
    <scope>NUCLEOTIDE SEQUENCE</scope>
</reference>
<gene>
    <name evidence="1" type="ORF">SNEC2469_LOCUS8304</name>
</gene>
<dbReference type="OrthoDB" id="10359514at2759"/>
<protein>
    <submittedName>
        <fullName evidence="1">Uncharacterized protein</fullName>
    </submittedName>
</protein>
<comment type="caution">
    <text evidence="1">The sequence shown here is derived from an EMBL/GenBank/DDBJ whole genome shotgun (WGS) entry which is preliminary data.</text>
</comment>
<sequence>MAPAGPKSSGFTDSKKCLSSEYTYEHLQRQLQRILGRLLERELLRWNGGTWDFLRRVVPNDMLDEALSWLDEHIPPEGIPI</sequence>
<accession>A0A812PB50</accession>
<name>A0A812PB50_9DINO</name>
<organism evidence="1 2">
    <name type="scientific">Symbiodinium necroappetens</name>
    <dbReference type="NCBI Taxonomy" id="1628268"/>
    <lineage>
        <taxon>Eukaryota</taxon>
        <taxon>Sar</taxon>
        <taxon>Alveolata</taxon>
        <taxon>Dinophyceae</taxon>
        <taxon>Suessiales</taxon>
        <taxon>Symbiodiniaceae</taxon>
        <taxon>Symbiodinium</taxon>
    </lineage>
</organism>
<dbReference type="Proteomes" id="UP000601435">
    <property type="component" value="Unassembled WGS sequence"/>
</dbReference>
<dbReference type="AlphaFoldDB" id="A0A812PB50"/>
<evidence type="ECO:0000313" key="1">
    <source>
        <dbReference type="EMBL" id="CAE7328318.1"/>
    </source>
</evidence>